<keyword evidence="8" id="KW-1185">Reference proteome</keyword>
<organism evidence="7 8">
    <name type="scientific">Planoprotostelium fungivorum</name>
    <dbReference type="NCBI Taxonomy" id="1890364"/>
    <lineage>
        <taxon>Eukaryota</taxon>
        <taxon>Amoebozoa</taxon>
        <taxon>Evosea</taxon>
        <taxon>Variosea</taxon>
        <taxon>Cavosteliida</taxon>
        <taxon>Cavosteliaceae</taxon>
        <taxon>Planoprotostelium</taxon>
    </lineage>
</organism>
<dbReference type="GO" id="GO:0016592">
    <property type="term" value="C:mediator complex"/>
    <property type="evidence" value="ECO:0007669"/>
    <property type="project" value="InterPro"/>
</dbReference>
<dbReference type="Proteomes" id="UP000241769">
    <property type="component" value="Unassembled WGS sequence"/>
</dbReference>
<evidence type="ECO:0000256" key="3">
    <source>
        <dbReference type="ARBA" id="ARBA00023015"/>
    </source>
</evidence>
<reference evidence="7 8" key="1">
    <citation type="journal article" date="2018" name="Genome Biol. Evol.">
        <title>Multiple Roots of Fruiting Body Formation in Amoebozoa.</title>
        <authorList>
            <person name="Hillmann F."/>
            <person name="Forbes G."/>
            <person name="Novohradska S."/>
            <person name="Ferling I."/>
            <person name="Riege K."/>
            <person name="Groth M."/>
            <person name="Westermann M."/>
            <person name="Marz M."/>
            <person name="Spaller T."/>
            <person name="Winckler T."/>
            <person name="Schaap P."/>
            <person name="Glockner G."/>
        </authorList>
    </citation>
    <scope>NUCLEOTIDE SEQUENCE [LARGE SCALE GENOMIC DNA]</scope>
    <source>
        <strain evidence="7 8">Jena</strain>
    </source>
</reference>
<evidence type="ECO:0000313" key="7">
    <source>
        <dbReference type="EMBL" id="PRP87693.1"/>
    </source>
</evidence>
<evidence type="ECO:0000256" key="2">
    <source>
        <dbReference type="ARBA" id="ARBA00005635"/>
    </source>
</evidence>
<feature type="region of interest" description="Disordered" evidence="6">
    <location>
        <begin position="57"/>
        <end position="77"/>
    </location>
</feature>
<dbReference type="InterPro" id="IPR019313">
    <property type="entry name" value="Mediator_Med17"/>
</dbReference>
<keyword evidence="5" id="KW-0539">Nucleus</keyword>
<dbReference type="GO" id="GO:0006357">
    <property type="term" value="P:regulation of transcription by RNA polymerase II"/>
    <property type="evidence" value="ECO:0007669"/>
    <property type="project" value="InterPro"/>
</dbReference>
<proteinExistence type="inferred from homology"/>
<keyword evidence="4" id="KW-0804">Transcription</keyword>
<dbReference type="AlphaFoldDB" id="A0A2P6NUQ1"/>
<accession>A0A2P6NUQ1</accession>
<comment type="caution">
    <text evidence="7">The sequence shown here is derived from an EMBL/GenBank/DDBJ whole genome shotgun (WGS) entry which is preliminary data.</text>
</comment>
<evidence type="ECO:0000313" key="8">
    <source>
        <dbReference type="Proteomes" id="UP000241769"/>
    </source>
</evidence>
<dbReference type="GO" id="GO:0003712">
    <property type="term" value="F:transcription coregulator activity"/>
    <property type="evidence" value="ECO:0007669"/>
    <property type="project" value="InterPro"/>
</dbReference>
<evidence type="ECO:0000256" key="5">
    <source>
        <dbReference type="ARBA" id="ARBA00023242"/>
    </source>
</evidence>
<dbReference type="PANTHER" id="PTHR13114">
    <property type="entry name" value="MEDIATOR OF RNA POLYMERASE II TRANSCRIPTION SUBUNIT 17"/>
    <property type="match status" value="1"/>
</dbReference>
<keyword evidence="3" id="KW-0805">Transcription regulation</keyword>
<evidence type="ECO:0000256" key="6">
    <source>
        <dbReference type="SAM" id="MobiDB-lite"/>
    </source>
</evidence>
<evidence type="ECO:0000256" key="1">
    <source>
        <dbReference type="ARBA" id="ARBA00004123"/>
    </source>
</evidence>
<sequence>MSERETKRLRISIEPHQEKRIYSTEPNGEELFLAEKTPSEKFAALVATIDFDQLIKSEKSQDDNNPSPLSEPKKDKPDTIQQVWPWYPVAERLSHACNELDQLIELTSLLANDKLNTANITKVNGNVILEKERDARAVEEARRRVVQQFNRDLYLKESIKKEEMSQAASILQRGKTQLADMVAIDKTFFNDLLHIRRDWLLSSRPVVSKKSQQPTGRPTGKLYVDHSFRTAGSATRLEAEVVRGPTGNVSLVFPVEYNRRLRIFTSHGDNLQRISSNVPKDDADCFSKLEFSHQSQYDSELFGMMIANASSKKIPNIEVMDNDIQIHGGKDSILTIQLRSVSPATNQTPIIAPSDRQNPACVPVQVMDIALQQLLNRHYAEASNNALRLHPILDRKNPDKFVFTTDLADVHRNTGNVLESASVLFRHQSFCREMDVILDAIVRDLPQSSVHWTSVPHPSRYQSTFKFRFGQIMETDVLIDKLVIHFGDTCGPKRISQTPSELGQFILTQVSNYVLDFIVLSASVMGVRTRRSLWSVALFHPSCITTMGLIAGDKYRLKVKVVCAVTGEGRQTRELHWNDLKGATVEDKLTQLLSETPFAISGQEKKE</sequence>
<dbReference type="InParanoid" id="A0A2P6NUQ1"/>
<evidence type="ECO:0000256" key="4">
    <source>
        <dbReference type="ARBA" id="ARBA00023163"/>
    </source>
</evidence>
<dbReference type="EMBL" id="MDYQ01000018">
    <property type="protein sequence ID" value="PRP87693.1"/>
    <property type="molecule type" value="Genomic_DNA"/>
</dbReference>
<protein>
    <submittedName>
        <fullName evidence="7">Uncharacterized protein</fullName>
    </submittedName>
</protein>
<comment type="subcellular location">
    <subcellularLocation>
        <location evidence="1">Nucleus</location>
    </subcellularLocation>
</comment>
<dbReference type="PANTHER" id="PTHR13114:SF7">
    <property type="entry name" value="MEDIATOR OF RNA POLYMERASE II TRANSCRIPTION SUBUNIT 17"/>
    <property type="match status" value="1"/>
</dbReference>
<name>A0A2P6NUQ1_9EUKA</name>
<gene>
    <name evidence="7" type="ORF">PROFUN_02393</name>
</gene>
<comment type="similarity">
    <text evidence="2">Belongs to the Mediator complex subunit 17 family.</text>
</comment>
<dbReference type="GO" id="GO:0070847">
    <property type="term" value="C:core mediator complex"/>
    <property type="evidence" value="ECO:0007669"/>
    <property type="project" value="TreeGrafter"/>
</dbReference>
<dbReference type="STRING" id="1890364.A0A2P6NUQ1"/>